<feature type="compositionally biased region" description="Low complexity" evidence="14">
    <location>
        <begin position="1631"/>
        <end position="1641"/>
    </location>
</feature>
<feature type="transmembrane region" description="Helical" evidence="12">
    <location>
        <begin position="1253"/>
        <end position="1277"/>
    </location>
</feature>
<reference evidence="18 19" key="1">
    <citation type="submission" date="2020-06" db="EMBL/GenBank/DDBJ databases">
        <authorList>
            <consortium name="Wellcome Sanger Institute Data Sharing"/>
        </authorList>
    </citation>
    <scope>NUCLEOTIDE SEQUENCE [LARGE SCALE GENOMIC DNA]</scope>
</reference>
<dbReference type="Proteomes" id="UP000694580">
    <property type="component" value="Chromosome 7"/>
</dbReference>
<feature type="transmembrane region" description="Helical" evidence="12">
    <location>
        <begin position="640"/>
        <end position="663"/>
    </location>
</feature>
<proteinExistence type="inferred from homology"/>
<feature type="compositionally biased region" description="Basic and acidic residues" evidence="14">
    <location>
        <begin position="1576"/>
        <end position="1587"/>
    </location>
</feature>
<evidence type="ECO:0000256" key="1">
    <source>
        <dbReference type="ARBA" id="ARBA00004651"/>
    </source>
</evidence>
<feature type="domain" description="Ion transport" evidence="15">
    <location>
        <begin position="868"/>
        <end position="1142"/>
    </location>
</feature>
<evidence type="ECO:0000256" key="14">
    <source>
        <dbReference type="SAM" id="MobiDB-lite"/>
    </source>
</evidence>
<dbReference type="Gene3D" id="1.10.287.70">
    <property type="match status" value="4"/>
</dbReference>
<feature type="region of interest" description="Disordered" evidence="14">
    <location>
        <begin position="1576"/>
        <end position="1657"/>
    </location>
</feature>
<keyword evidence="13" id="KW-0175">Coiled coil</keyword>
<evidence type="ECO:0000256" key="8">
    <source>
        <dbReference type="ARBA" id="ARBA00023136"/>
    </source>
</evidence>
<evidence type="ECO:0000256" key="7">
    <source>
        <dbReference type="ARBA" id="ARBA00023053"/>
    </source>
</evidence>
<feature type="region of interest" description="Disordered" evidence="14">
    <location>
        <begin position="782"/>
        <end position="825"/>
    </location>
</feature>
<comment type="subcellular location">
    <subcellularLocation>
        <location evidence="1 12">Cell membrane</location>
        <topology evidence="1 12">Multi-pass membrane protein</topology>
    </subcellularLocation>
</comment>
<dbReference type="Pfam" id="PF24609">
    <property type="entry name" value="IQ_SCN5A_C"/>
    <property type="match status" value="1"/>
</dbReference>
<feature type="transmembrane region" description="Helical" evidence="12">
    <location>
        <begin position="605"/>
        <end position="628"/>
    </location>
</feature>
<comment type="function">
    <text evidence="12">Mediates the voltage-dependent sodium ion permeability of excitable membranes. Assuming opened or closed conformations in response to the voltage difference across the membrane, the protein forms a sodium-selective channel through which Na(+) ions may pass in accordance with their electrochemical gradient.</text>
</comment>
<dbReference type="GeneTree" id="ENSGT00940000167873"/>
<feature type="transmembrane region" description="Helical" evidence="12">
    <location>
        <begin position="1219"/>
        <end position="1241"/>
    </location>
</feature>
<keyword evidence="12" id="KW-0407">Ion channel</keyword>
<evidence type="ECO:0000313" key="19">
    <source>
        <dbReference type="Proteomes" id="UP000694580"/>
    </source>
</evidence>
<keyword evidence="12" id="KW-0406">Ion transport</keyword>
<feature type="transmembrane region" description="Helical" evidence="12">
    <location>
        <begin position="536"/>
        <end position="555"/>
    </location>
</feature>
<feature type="domain" description="Sodium ion transport-associated" evidence="16">
    <location>
        <begin position="781"/>
        <end position="862"/>
    </location>
</feature>
<keyword evidence="9" id="KW-1015">Disulfide bond</keyword>
<feature type="transmembrane region" description="Helical" evidence="12">
    <location>
        <begin position="283"/>
        <end position="303"/>
    </location>
</feature>
<feature type="transmembrane region" description="Helical" evidence="12">
    <location>
        <begin position="405"/>
        <end position="427"/>
    </location>
</feature>
<evidence type="ECO:0000256" key="13">
    <source>
        <dbReference type="SAM" id="Coils"/>
    </source>
</evidence>
<keyword evidence="4 12" id="KW-0812">Transmembrane</keyword>
<dbReference type="GO" id="GO:0086010">
    <property type="term" value="P:membrane depolarization during action potential"/>
    <property type="evidence" value="ECO:0007669"/>
    <property type="project" value="TreeGrafter"/>
</dbReference>
<evidence type="ECO:0000259" key="15">
    <source>
        <dbReference type="Pfam" id="PF00520"/>
    </source>
</evidence>
<protein>
    <recommendedName>
        <fullName evidence="12">Sodium channel protein</fullName>
    </recommendedName>
</protein>
<keyword evidence="6 12" id="KW-1133">Transmembrane helix</keyword>
<dbReference type="InterPro" id="IPR001696">
    <property type="entry name" value="Na_channel_asu"/>
</dbReference>
<evidence type="ECO:0000256" key="2">
    <source>
        <dbReference type="ARBA" id="ARBA00022461"/>
    </source>
</evidence>
<evidence type="ECO:0000259" key="17">
    <source>
        <dbReference type="Pfam" id="PF24609"/>
    </source>
</evidence>
<feature type="compositionally biased region" description="Basic and acidic residues" evidence="14">
    <location>
        <begin position="1616"/>
        <end position="1628"/>
    </location>
</feature>
<evidence type="ECO:0000256" key="9">
    <source>
        <dbReference type="ARBA" id="ARBA00023157"/>
    </source>
</evidence>
<dbReference type="PANTHER" id="PTHR10037:SF223">
    <property type="entry name" value="SODIUM CHANNEL PROTEIN TYPE 4 SUBUNIT ALPHA"/>
    <property type="match status" value="1"/>
</dbReference>
<feature type="compositionally biased region" description="Polar residues" evidence="14">
    <location>
        <begin position="1644"/>
        <end position="1657"/>
    </location>
</feature>
<dbReference type="InterPro" id="IPR027359">
    <property type="entry name" value="Volt_channel_dom_sf"/>
</dbReference>
<keyword evidence="19" id="KW-1185">Reference proteome</keyword>
<name>A0AAY4E158_9TELE</name>
<evidence type="ECO:0000256" key="4">
    <source>
        <dbReference type="ARBA" id="ARBA00022692"/>
    </source>
</evidence>
<feature type="transmembrane region" description="Helical" evidence="12">
    <location>
        <begin position="896"/>
        <end position="919"/>
    </location>
</feature>
<feature type="domain" description="Ion transport" evidence="15">
    <location>
        <begin position="167"/>
        <end position="437"/>
    </location>
</feature>
<feature type="transmembrane region" description="Helical" evidence="12">
    <location>
        <begin position="567"/>
        <end position="585"/>
    </location>
</feature>
<keyword evidence="12" id="KW-0851">Voltage-gated channel</keyword>
<dbReference type="GO" id="GO:0001518">
    <property type="term" value="C:voltage-gated sodium channel complex"/>
    <property type="evidence" value="ECO:0007669"/>
    <property type="project" value="UniProtKB-UniRule"/>
</dbReference>
<feature type="transmembrane region" description="Helical" evidence="12">
    <location>
        <begin position="1110"/>
        <end position="1133"/>
    </location>
</feature>
<keyword evidence="12" id="KW-0813">Transport</keyword>
<feature type="domain" description="Ion transport" evidence="15">
    <location>
        <begin position="1188"/>
        <end position="1442"/>
    </location>
</feature>
<evidence type="ECO:0000256" key="3">
    <source>
        <dbReference type="ARBA" id="ARBA00022475"/>
    </source>
</evidence>
<feature type="transmembrane region" description="Helical" evidence="12">
    <location>
        <begin position="231"/>
        <end position="250"/>
    </location>
</feature>
<evidence type="ECO:0000256" key="12">
    <source>
        <dbReference type="RuleBase" id="RU361132"/>
    </source>
</evidence>
<feature type="compositionally biased region" description="Basic and acidic residues" evidence="14">
    <location>
        <begin position="85"/>
        <end position="94"/>
    </location>
</feature>
<dbReference type="GeneID" id="114793574"/>
<evidence type="ECO:0000313" key="18">
    <source>
        <dbReference type="Ensembl" id="ENSDCDP00010051094.1"/>
    </source>
</evidence>
<dbReference type="InterPro" id="IPR005821">
    <property type="entry name" value="Ion_trans_dom"/>
</dbReference>
<dbReference type="Pfam" id="PF06512">
    <property type="entry name" value="Na_trans_assoc"/>
    <property type="match status" value="1"/>
</dbReference>
<evidence type="ECO:0000256" key="11">
    <source>
        <dbReference type="ARBA" id="ARBA00023201"/>
    </source>
</evidence>
<organism evidence="18 19">
    <name type="scientific">Denticeps clupeoides</name>
    <name type="common">denticle herring</name>
    <dbReference type="NCBI Taxonomy" id="299321"/>
    <lineage>
        <taxon>Eukaryota</taxon>
        <taxon>Metazoa</taxon>
        <taxon>Chordata</taxon>
        <taxon>Craniata</taxon>
        <taxon>Vertebrata</taxon>
        <taxon>Euteleostomi</taxon>
        <taxon>Actinopterygii</taxon>
        <taxon>Neopterygii</taxon>
        <taxon>Teleostei</taxon>
        <taxon>Clupei</taxon>
        <taxon>Clupeiformes</taxon>
        <taxon>Denticipitoidei</taxon>
        <taxon>Denticipitidae</taxon>
        <taxon>Denticeps</taxon>
    </lineage>
</organism>
<sequence>MPTRSVSLLDAWRRNRRWRPREGADPKLGTRRLELLRDPGVVESISRQNPQLAELLPPAGSDVFRRFTPGSPAEDSEAQVRRRKEGPPKPNRDLDAEEALPFFYGKPPSDLINVPLEDLDMFYKAQKTFVVVNKGNVIFRFNAEPAFCILSPLSCLRRGAIKLLMQSWFRIVMIITVLSNCFMMTLQNPPNWYLYVQFAYIGIYTFEAIIKMLTRGFCVGKFTFLRDPWNWLDIFVIVLLCLSLFVHLKVLQVFPALKILALFPGVKASVGALFTVGKKLASVIILAIFYMSVLAVIALQLYMGNLKNKCELWSLDSNTSHSVHDFIPVYIPPGESEPLLCGNLSDSGVCPWGYICMKSLTNPNYGFTNFDQLGWAFLSIFRLIMLDFWENLFELTLRSSGKTQIIFFALVLIFGSFYMVSLIYALVVRAYVEQNEATIAEAKRKEKQYTTIVEQLKTLKAKSTVSKSKLIDGSEEENATNKVNIESSNVEDVDEPKASSCWQKFAEIFLKWNCCTPWVSFKKRLHTFMMNPFTDLFFNFCIVLNALIMALDHHLATHEVGMVMERASQIFTLIFTAEIILRIIAMDPYYFFKVNWNTFDCIVVSLALLEMFMGTTVNLYLFLMLRLFRLSTCWTTFRTYLAIGGGAATRNLAFLLAFTMLFFSVMGMHLFGDGYRERACHLDTACQLPRWHMADYFHSFMLVFRALCGEWIETMWDCMVVSGPAMTILFYTVILLTGKLVLVYFFISLLMDTFSATCQDKIKKSVKILKFANCRITQGTQQEDLKPKGDSTEGDEKKEQSPSADDAPNSGRINAAPAMDEEGVGSPEPCFSEKCIRCCPFLNADISQGWGKAWWTFRLKCYAIAEHWVFGVVMIITITLDSSALAFEDIYSNQRLAFTFVLECAVYVFTLVFIFEMLLKWAAYGFKVYFSSIWCWLDFLILNVTLVSMIADSLGASELAVFKFFHTMRALRPLRILSRCDGMRVVVATVARAIPCMLNVLMVCLLIWLIFAIMGVNMFAGKFHHCLNTTSGLLMNASQVDNQEDCLELMNNHSDVLWVSQNVNFDNVPMAFLSLLQVATFKGWMSIMYAAVDSRWIGDQPVYEDNLYQYLYFVIFIIYGAFLVLNLFIGVLIDHFFHQKEKLGDKDLFVTENQKRYFYSEWKVGPKKLIPRPSNKCTGLCYNLVSRPCFEIFIVTVICTDVMIMMLETDSLPLMMYEILFFTRLVITLIYVLECVLKIIGLRKYYFLDGLNIFDFIVVVISVTDFILADIIMKYFFSPNILRIGRLLRIVCILLPTKSAEGFRALLSSMKKSFPAVFNICLVLCLVMYIYTILGMSSFAYLQKNFMNNDIFNFETFGGGIISMFTITTWAGWDGFLIPMISSYPPDCDPDVGHTGSNIKGNCGSPAVGIAFLCSYIVISFVLVVFMNIAFMLEYFSVAVEESAEELCEENFNSFYENWKRFDPDMSQFISYNMLSDFCDTLKEPMRIPKPNAVKLVDMNIPMATGNKIHFVDILLALTADAHDEREETDTLKAIMEEKFMDKIHSKVSYEPITSTLKCKQEDVAARVIQKAWSKYEKQSKQSKDNGKQNPQNVKIKPNKSGKQAGDNATVDMTLFEDRHAVAEKEEPPAEVENVPLEPAPFSATDSNQEVSSESAV</sequence>
<dbReference type="SUPFAM" id="SSF81324">
    <property type="entry name" value="Voltage-gated potassium channels"/>
    <property type="match status" value="4"/>
</dbReference>
<feature type="transmembrane region" description="Helical" evidence="12">
    <location>
        <begin position="728"/>
        <end position="751"/>
    </location>
</feature>
<keyword evidence="7 12" id="KW-0915">Sodium</keyword>
<dbReference type="PANTHER" id="PTHR10037">
    <property type="entry name" value="VOLTAGE-GATED CATION CHANNEL CALCIUM AND SODIUM"/>
    <property type="match status" value="1"/>
</dbReference>
<evidence type="ECO:0000256" key="10">
    <source>
        <dbReference type="ARBA" id="ARBA00023180"/>
    </source>
</evidence>
<dbReference type="Gene3D" id="1.10.238.10">
    <property type="entry name" value="EF-hand"/>
    <property type="match status" value="1"/>
</dbReference>
<reference evidence="18" key="2">
    <citation type="submission" date="2025-08" db="UniProtKB">
        <authorList>
            <consortium name="Ensembl"/>
        </authorList>
    </citation>
    <scope>IDENTIFICATION</scope>
</reference>
<keyword evidence="10" id="KW-0325">Glycoprotein</keyword>
<feature type="transmembrane region" description="Helical" evidence="12">
    <location>
        <begin position="1316"/>
        <end position="1342"/>
    </location>
</feature>
<reference evidence="18" key="3">
    <citation type="submission" date="2025-09" db="UniProtKB">
        <authorList>
            <consortium name="Ensembl"/>
        </authorList>
    </citation>
    <scope>IDENTIFICATION</scope>
</reference>
<dbReference type="InterPro" id="IPR058542">
    <property type="entry name" value="IQ_SCN5A_C"/>
</dbReference>
<keyword evidence="8 12" id="KW-0472">Membrane</keyword>
<feature type="transmembrane region" description="Helical" evidence="12">
    <location>
        <begin position="1410"/>
        <end position="1433"/>
    </location>
</feature>
<comment type="caution">
    <text evidence="12">Lacks conserved residue(s) required for the propagation of feature annotation.</text>
</comment>
<evidence type="ECO:0000256" key="5">
    <source>
        <dbReference type="ARBA" id="ARBA00022737"/>
    </source>
</evidence>
<feature type="transmembrane region" description="Helical" evidence="12">
    <location>
        <begin position="192"/>
        <end position="210"/>
    </location>
</feature>
<gene>
    <name evidence="18" type="primary">LOC114793574</name>
</gene>
<dbReference type="GO" id="GO:0019228">
    <property type="term" value="P:neuronal action potential"/>
    <property type="evidence" value="ECO:0007669"/>
    <property type="project" value="TreeGrafter"/>
</dbReference>
<feature type="transmembrane region" description="Helical" evidence="12">
    <location>
        <begin position="939"/>
        <end position="965"/>
    </location>
</feature>
<feature type="region of interest" description="Disordered" evidence="14">
    <location>
        <begin position="65"/>
        <end position="95"/>
    </location>
</feature>
<dbReference type="FunFam" id="1.10.238.10:FF:000002">
    <property type="entry name" value="Sodium channel protein"/>
    <property type="match status" value="1"/>
</dbReference>
<feature type="coiled-coil region" evidence="13">
    <location>
        <begin position="428"/>
        <end position="462"/>
    </location>
</feature>
<keyword evidence="3" id="KW-1003">Cell membrane</keyword>
<evidence type="ECO:0000259" key="16">
    <source>
        <dbReference type="Pfam" id="PF06512"/>
    </source>
</evidence>
<accession>A0AAY4E158</accession>
<keyword evidence="11 12" id="KW-0739">Sodium transport</keyword>
<dbReference type="Pfam" id="PF00520">
    <property type="entry name" value="Ion_trans"/>
    <property type="match status" value="4"/>
</dbReference>
<dbReference type="PRINTS" id="PR00170">
    <property type="entry name" value="NACHANNEL"/>
</dbReference>
<dbReference type="GO" id="GO:0005248">
    <property type="term" value="F:voltage-gated sodium channel activity"/>
    <property type="evidence" value="ECO:0007669"/>
    <property type="project" value="InterPro"/>
</dbReference>
<dbReference type="Gene3D" id="1.20.120.350">
    <property type="entry name" value="Voltage-gated potassium channels. Chain C"/>
    <property type="match status" value="4"/>
</dbReference>
<feature type="domain" description="SCN5A-like C-terminal IQ motif" evidence="17">
    <location>
        <begin position="1555"/>
        <end position="1584"/>
    </location>
</feature>
<dbReference type="RefSeq" id="XP_028841357.1">
    <property type="nucleotide sequence ID" value="XM_028985524.1"/>
</dbReference>
<feature type="domain" description="Ion transport" evidence="15">
    <location>
        <begin position="532"/>
        <end position="756"/>
    </location>
</feature>
<feature type="transmembrane region" description="Helical" evidence="12">
    <location>
        <begin position="868"/>
        <end position="887"/>
    </location>
</feature>
<feature type="transmembrane region" description="Helical" evidence="12">
    <location>
        <begin position="985"/>
        <end position="1014"/>
    </location>
</feature>
<comment type="similarity">
    <text evidence="12">Belongs to the sodium channel (TC 1.A.1.10) family.</text>
</comment>
<feature type="compositionally biased region" description="Basic and acidic residues" evidence="14">
    <location>
        <begin position="783"/>
        <end position="800"/>
    </location>
</feature>
<feature type="transmembrane region" description="Helical" evidence="12">
    <location>
        <begin position="1189"/>
        <end position="1207"/>
    </location>
</feature>
<dbReference type="Ensembl" id="ENSDCDT00010061536.1">
    <property type="protein sequence ID" value="ENSDCDP00010051094.1"/>
    <property type="gene ID" value="ENSDCDG00010030149.1"/>
</dbReference>
<evidence type="ECO:0000256" key="6">
    <source>
        <dbReference type="ARBA" id="ARBA00022989"/>
    </source>
</evidence>
<feature type="transmembrane region" description="Helical" evidence="12">
    <location>
        <begin position="167"/>
        <end position="186"/>
    </location>
</feature>
<dbReference type="InterPro" id="IPR043203">
    <property type="entry name" value="VGCC_Ca_Na"/>
</dbReference>
<keyword evidence="5" id="KW-0677">Repeat</keyword>
<dbReference type="InterPro" id="IPR010526">
    <property type="entry name" value="Na_trans_assoc_dom"/>
</dbReference>
<feature type="transmembrane region" description="Helical" evidence="12">
    <location>
        <begin position="1354"/>
        <end position="1373"/>
    </location>
</feature>
<keyword evidence="2 12" id="KW-0894">Sodium channel</keyword>